<dbReference type="CDD" id="cd05787">
    <property type="entry name" value="LbH_eIF2B_epsilon"/>
    <property type="match status" value="1"/>
</dbReference>
<dbReference type="SUPFAM" id="SSF53448">
    <property type="entry name" value="Nucleotide-diphospho-sugar transferases"/>
    <property type="match status" value="1"/>
</dbReference>
<organism evidence="9 10">
    <name type="scientific">Capsaspora owczarzaki (strain ATCC 30864)</name>
    <dbReference type="NCBI Taxonomy" id="595528"/>
    <lineage>
        <taxon>Eukaryota</taxon>
        <taxon>Filasterea</taxon>
        <taxon>Capsaspora</taxon>
    </lineage>
</organism>
<dbReference type="Gene3D" id="2.160.10.10">
    <property type="entry name" value="Hexapeptide repeat proteins"/>
    <property type="match status" value="1"/>
</dbReference>
<dbReference type="eggNOG" id="KOG1461">
    <property type="taxonomic scope" value="Eukaryota"/>
</dbReference>
<feature type="domain" description="W2" evidence="8">
    <location>
        <begin position="535"/>
        <end position="712"/>
    </location>
</feature>
<dbReference type="Pfam" id="PF25084">
    <property type="entry name" value="LbH_EIF2B"/>
    <property type="match status" value="1"/>
</dbReference>
<feature type="compositionally biased region" description="Low complexity" evidence="7">
    <location>
        <begin position="10"/>
        <end position="20"/>
    </location>
</feature>
<dbReference type="GO" id="GO:0005085">
    <property type="term" value="F:guanyl-nucleotide exchange factor activity"/>
    <property type="evidence" value="ECO:0007669"/>
    <property type="project" value="InterPro"/>
</dbReference>
<evidence type="ECO:0000256" key="7">
    <source>
        <dbReference type="SAM" id="MobiDB-lite"/>
    </source>
</evidence>
<dbReference type="Gene3D" id="1.25.40.180">
    <property type="match status" value="1"/>
</dbReference>
<dbReference type="GO" id="GO:0005829">
    <property type="term" value="C:cytosol"/>
    <property type="evidence" value="ECO:0007669"/>
    <property type="project" value="UniProtKB-SubCell"/>
</dbReference>
<proteinExistence type="inferred from homology"/>
<dbReference type="Pfam" id="PF02020">
    <property type="entry name" value="W2"/>
    <property type="match status" value="1"/>
</dbReference>
<dbReference type="PANTHER" id="PTHR45887:SF1">
    <property type="entry name" value="TRANSLATION INITIATION FACTOR EIF-2B SUBUNIT EPSILON"/>
    <property type="match status" value="1"/>
</dbReference>
<dbReference type="InParanoid" id="A0A0D2VGC7"/>
<keyword evidence="10" id="KW-1185">Reference proteome</keyword>
<dbReference type="FunFam" id="3.90.550.10:FF:000066">
    <property type="entry name" value="Translation initiation factor eIF-2B subunit epsilon"/>
    <property type="match status" value="1"/>
</dbReference>
<evidence type="ECO:0000256" key="1">
    <source>
        <dbReference type="ARBA" id="ARBA00004514"/>
    </source>
</evidence>
<dbReference type="InterPro" id="IPR056764">
    <property type="entry name" value="LbH_EIF2B3/5"/>
</dbReference>
<evidence type="ECO:0000313" key="9">
    <source>
        <dbReference type="EMBL" id="KJE88922.1"/>
    </source>
</evidence>
<evidence type="ECO:0000256" key="5">
    <source>
        <dbReference type="ARBA" id="ARBA00044345"/>
    </source>
</evidence>
<dbReference type="PANTHER" id="PTHR45887">
    <property type="entry name" value="TRANSLATION INITIATION FACTOR EIF-2B SUBUNIT EPSILON"/>
    <property type="match status" value="1"/>
</dbReference>
<dbReference type="InterPro" id="IPR044123">
    <property type="entry name" value="W2_eIF2B_epsilon"/>
</dbReference>
<keyword evidence="3" id="KW-0963">Cytoplasm</keyword>
<dbReference type="InterPro" id="IPR005835">
    <property type="entry name" value="NTP_transferase_dom"/>
</dbReference>
<keyword evidence="9" id="KW-0648">Protein biosynthesis</keyword>
<evidence type="ECO:0000256" key="6">
    <source>
        <dbReference type="ARBA" id="ARBA00046432"/>
    </source>
</evidence>
<dbReference type="Proteomes" id="UP000008743">
    <property type="component" value="Unassembled WGS sequence"/>
</dbReference>
<dbReference type="FunCoup" id="A0A0D2VGC7">
    <property type="interactions" value="629"/>
</dbReference>
<dbReference type="InterPro" id="IPR003307">
    <property type="entry name" value="W2_domain"/>
</dbReference>
<name>A0A0D2VGC7_CAPO3</name>
<dbReference type="InterPro" id="IPR016024">
    <property type="entry name" value="ARM-type_fold"/>
</dbReference>
<dbReference type="SUPFAM" id="SSF48371">
    <property type="entry name" value="ARM repeat"/>
    <property type="match status" value="1"/>
</dbReference>
<evidence type="ECO:0000256" key="2">
    <source>
        <dbReference type="ARBA" id="ARBA00007878"/>
    </source>
</evidence>
<feature type="compositionally biased region" description="Acidic residues" evidence="7">
    <location>
        <begin position="704"/>
        <end position="726"/>
    </location>
</feature>
<reference evidence="10" key="1">
    <citation type="submission" date="2011-02" db="EMBL/GenBank/DDBJ databases">
        <title>The Genome Sequence of Capsaspora owczarzaki ATCC 30864.</title>
        <authorList>
            <person name="Russ C."/>
            <person name="Cuomo C."/>
            <person name="Burger G."/>
            <person name="Gray M.W."/>
            <person name="Holland P.W.H."/>
            <person name="King N."/>
            <person name="Lang F.B.F."/>
            <person name="Roger A.J."/>
            <person name="Ruiz-Trillo I."/>
            <person name="Young S.K."/>
            <person name="Zeng Q."/>
            <person name="Gargeya S."/>
            <person name="Alvarado L."/>
            <person name="Berlin A."/>
            <person name="Chapman S.B."/>
            <person name="Chen Z."/>
            <person name="Freedman E."/>
            <person name="Gellesch M."/>
            <person name="Goldberg J."/>
            <person name="Griggs A."/>
            <person name="Gujja S."/>
            <person name="Heilman E."/>
            <person name="Heiman D."/>
            <person name="Howarth C."/>
            <person name="Mehta T."/>
            <person name="Neiman D."/>
            <person name="Pearson M."/>
            <person name="Roberts A."/>
            <person name="Saif S."/>
            <person name="Shea T."/>
            <person name="Shenoy N."/>
            <person name="Sisk P."/>
            <person name="Stolte C."/>
            <person name="Sykes S."/>
            <person name="White J."/>
            <person name="Yandava C."/>
            <person name="Haas B."/>
            <person name="Nusbaum C."/>
            <person name="Birren B."/>
        </authorList>
    </citation>
    <scope>NUCLEOTIDE SEQUENCE</scope>
    <source>
        <strain evidence="10">ATCC 30864</strain>
    </source>
</reference>
<dbReference type="CDD" id="cd11558">
    <property type="entry name" value="W2_eIF2B_epsilon"/>
    <property type="match status" value="1"/>
</dbReference>
<evidence type="ECO:0000313" key="10">
    <source>
        <dbReference type="Proteomes" id="UP000008743"/>
    </source>
</evidence>
<dbReference type="GO" id="GO:0003743">
    <property type="term" value="F:translation initiation factor activity"/>
    <property type="evidence" value="ECO:0007669"/>
    <property type="project" value="UniProtKB-KW"/>
</dbReference>
<dbReference type="Pfam" id="PF00483">
    <property type="entry name" value="NTP_transferase"/>
    <property type="match status" value="1"/>
</dbReference>
<dbReference type="OrthoDB" id="424572at2759"/>
<comment type="subcellular location">
    <subcellularLocation>
        <location evidence="1">Cytoplasm</location>
        <location evidence="1">Cytosol</location>
    </subcellularLocation>
</comment>
<dbReference type="RefSeq" id="XP_004365364.2">
    <property type="nucleotide sequence ID" value="XM_004365307.2"/>
</dbReference>
<comment type="subunit">
    <text evidence="6">Component of the translation initiation factor 2B (eIF2B) complex which is a heterodecamer of two sets of five different subunits: alpha, beta, gamma, delta and epsilon. Subunits alpha, beta and delta comprise a regulatory subcomplex and subunits epsilon and gamma comprise a catalytic subcomplex. Within the complex, the hexameric regulatory complex resides at the center, with the two heterodimeric catalytic subcomplexes bound on opposite sides.</text>
</comment>
<gene>
    <name evidence="9" type="ORF">CAOG_000493</name>
</gene>
<dbReference type="GO" id="GO:0005851">
    <property type="term" value="C:eukaryotic translation initiation factor 2B complex"/>
    <property type="evidence" value="ECO:0007669"/>
    <property type="project" value="TreeGrafter"/>
</dbReference>
<evidence type="ECO:0000259" key="8">
    <source>
        <dbReference type="PROSITE" id="PS51363"/>
    </source>
</evidence>
<dbReference type="STRING" id="595528.A0A0D2VGC7"/>
<accession>A0A0D2VGC7</accession>
<protein>
    <recommendedName>
        <fullName evidence="4">Translation initiation factor eIF2B subunit epsilon</fullName>
    </recommendedName>
    <alternativeName>
        <fullName evidence="5">eIF2B GDP-GTP exchange factor subunit epsilon</fullName>
    </alternativeName>
</protein>
<feature type="compositionally biased region" description="Low complexity" evidence="7">
    <location>
        <begin position="29"/>
        <end position="40"/>
    </location>
</feature>
<evidence type="ECO:0000256" key="3">
    <source>
        <dbReference type="ARBA" id="ARBA00022490"/>
    </source>
</evidence>
<dbReference type="PROSITE" id="PS51363">
    <property type="entry name" value="W2"/>
    <property type="match status" value="1"/>
</dbReference>
<feature type="region of interest" description="Disordered" evidence="7">
    <location>
        <begin position="1"/>
        <end position="47"/>
    </location>
</feature>
<feature type="region of interest" description="Disordered" evidence="7">
    <location>
        <begin position="703"/>
        <end position="726"/>
    </location>
</feature>
<dbReference type="InterPro" id="IPR035543">
    <property type="entry name" value="eIF-2B_epsilon_N"/>
</dbReference>
<keyword evidence="9" id="KW-0396">Initiation factor</keyword>
<dbReference type="SMART" id="SM00515">
    <property type="entry name" value="eIF5C"/>
    <property type="match status" value="1"/>
</dbReference>
<evidence type="ECO:0000256" key="4">
    <source>
        <dbReference type="ARBA" id="ARBA00044144"/>
    </source>
</evidence>
<dbReference type="AlphaFoldDB" id="A0A0D2VGC7"/>
<comment type="similarity">
    <text evidence="2">Belongs to the eIF-2B gamma/epsilon subunits family.</text>
</comment>
<dbReference type="GO" id="GO:0031369">
    <property type="term" value="F:translation initiation factor binding"/>
    <property type="evidence" value="ECO:0007669"/>
    <property type="project" value="InterPro"/>
</dbReference>
<dbReference type="CDD" id="cd04197">
    <property type="entry name" value="eIF-2B_epsilon_N"/>
    <property type="match status" value="1"/>
</dbReference>
<dbReference type="InterPro" id="IPR029044">
    <property type="entry name" value="Nucleotide-diphossugar_trans"/>
</dbReference>
<sequence>MSGKQGGGKQAQQQQQQQQGGKRRGGTSGAATPTTPASGASSGGGGAGNWDAEDVLQAVVIGDSFNSRFTPITMEQPRTLLPLCNAPLIDYTLEFLISANVQEIFVICCSHADLIKQYIEGSQWVRRQGVTITCIVQPECLSVGDALRNIDQLAIIRSDFILVSGDLISNMKLAPVLATHRLRREKDKGAIMTMVMKTASPAHRTRSLERDSVVAVESNSQRLLAFRQQRSPNATKFVLPVSVFKEHAAVQVRYDLYDCHINICSAVVPVLFTDNFDYQDIYDLVHGILDEEEILGNKIFIHELNNEYAARVDNLRAYNAVSKDVIHRWTFPMVPDYSSEPGEAYKYGRNNIYQDERVLLSRSCNVVEDVVIGKGTKVGENSQITCSTIGRNCVIGAGVTIENSYIWDNVEIEDGCTIKNAVLCNKAKILRNVAVESGSIISFNVVVGPDVVIPAHSKLTMLDEDGNLPDSDTVFDSKVVGTAGAGHNFVVVPEDFAEDELEHLKWGVDIVHVEDADVEDSDDSLFGDDTEMHMEAPEDIFMHEIRESIQSVALGERNVDVENIVVEINGSKHAYNIEARDLAGLIVQVVMEVLLEVNPTAPHTALKTLCTRKNPVVLSLLKRYVSGQQADQLSSITAIANVLAEPEAEAARGSFLNLVHKLYDFDVLGERAIQTWFKQNADEPNEIRAKLRASLQRLITWLAEAEEESDDDDEDEDDDDDDEDDE</sequence>
<dbReference type="PhylomeDB" id="A0A0D2VGC7"/>
<dbReference type="InterPro" id="IPR051956">
    <property type="entry name" value="eIF2B_epsilon"/>
</dbReference>
<dbReference type="EMBL" id="KE346360">
    <property type="protein sequence ID" value="KJE88922.1"/>
    <property type="molecule type" value="Genomic_DNA"/>
</dbReference>
<dbReference type="Gene3D" id="3.90.550.10">
    <property type="entry name" value="Spore Coat Polysaccharide Biosynthesis Protein SpsA, Chain A"/>
    <property type="match status" value="1"/>
</dbReference>